<reference evidence="1 2" key="1">
    <citation type="submission" date="2024-06" db="EMBL/GenBank/DDBJ databases">
        <title>Sorghum-associated microbial communities from plants grown in Nebraska, USA.</title>
        <authorList>
            <person name="Schachtman D."/>
        </authorList>
    </citation>
    <scope>NUCLEOTIDE SEQUENCE [LARGE SCALE GENOMIC DNA]</scope>
    <source>
        <strain evidence="1 2">1757</strain>
    </source>
</reference>
<protein>
    <recommendedName>
        <fullName evidence="3">Energy transducer TonB</fullName>
    </recommendedName>
</protein>
<dbReference type="Proteomes" id="UP001549251">
    <property type="component" value="Unassembled WGS sequence"/>
</dbReference>
<proteinExistence type="predicted"/>
<accession>A0ABV2PWJ4</accession>
<keyword evidence="2" id="KW-1185">Reference proteome</keyword>
<evidence type="ECO:0008006" key="3">
    <source>
        <dbReference type="Google" id="ProtNLM"/>
    </source>
</evidence>
<organism evidence="1 2">
    <name type="scientific">Rhodanobacter soli</name>
    <dbReference type="NCBI Taxonomy" id="590609"/>
    <lineage>
        <taxon>Bacteria</taxon>
        <taxon>Pseudomonadati</taxon>
        <taxon>Pseudomonadota</taxon>
        <taxon>Gammaproteobacteria</taxon>
        <taxon>Lysobacterales</taxon>
        <taxon>Rhodanobacteraceae</taxon>
        <taxon>Rhodanobacter</taxon>
    </lineage>
</organism>
<dbReference type="RefSeq" id="WP_354548777.1">
    <property type="nucleotide sequence ID" value="NZ_JBEPSD010000001.1"/>
</dbReference>
<dbReference type="EMBL" id="JBEPSD010000001">
    <property type="protein sequence ID" value="MET4569415.1"/>
    <property type="molecule type" value="Genomic_DNA"/>
</dbReference>
<sequence>MPRFLSAVSHRYAALTLLCLSLLAAAGGIFWYSRATASAAPNDATASSAGWADTPADDAQSGSGILLGLARDAMRDGRLLAPAGSNAWEFYLSVLQLEPQNRVAQEALRESFPRAADEIEHTINRKELEEARREIDLLREFDRDNFTLALLGGKLSAARNIVMRQHEAEAERIRQAAAQAVQAR</sequence>
<evidence type="ECO:0000313" key="1">
    <source>
        <dbReference type="EMBL" id="MET4569415.1"/>
    </source>
</evidence>
<evidence type="ECO:0000313" key="2">
    <source>
        <dbReference type="Proteomes" id="UP001549251"/>
    </source>
</evidence>
<gene>
    <name evidence="1" type="ORF">ABIE04_001742</name>
</gene>
<name>A0ABV2PWJ4_9GAMM</name>
<comment type="caution">
    <text evidence="1">The sequence shown here is derived from an EMBL/GenBank/DDBJ whole genome shotgun (WGS) entry which is preliminary data.</text>
</comment>